<protein>
    <recommendedName>
        <fullName evidence="3">Capsular biosynthesis protein</fullName>
    </recommendedName>
</protein>
<dbReference type="RefSeq" id="WP_127766231.1">
    <property type="nucleotide sequence ID" value="NZ_SADE01000002.1"/>
</dbReference>
<dbReference type="Proteomes" id="UP000287447">
    <property type="component" value="Unassembled WGS sequence"/>
</dbReference>
<gene>
    <name evidence="1" type="ORF">EOI86_16450</name>
</gene>
<dbReference type="InterPro" id="IPR007833">
    <property type="entry name" value="Capsule_polysaccharide_synth"/>
</dbReference>
<dbReference type="EMBL" id="SADE01000002">
    <property type="protein sequence ID" value="RVU36755.1"/>
    <property type="molecule type" value="Genomic_DNA"/>
</dbReference>
<keyword evidence="2" id="KW-1185">Reference proteome</keyword>
<comment type="caution">
    <text evidence="1">The sequence shown here is derived from an EMBL/GenBank/DDBJ whole genome shotgun (WGS) entry which is preliminary data.</text>
</comment>
<dbReference type="Pfam" id="PF05159">
    <property type="entry name" value="Capsule_synth"/>
    <property type="match status" value="1"/>
</dbReference>
<dbReference type="GO" id="GO:0015774">
    <property type="term" value="P:polysaccharide transport"/>
    <property type="evidence" value="ECO:0007669"/>
    <property type="project" value="InterPro"/>
</dbReference>
<organism evidence="1 2">
    <name type="scientific">Hwanghaeella grinnelliae</name>
    <dbReference type="NCBI Taxonomy" id="2500179"/>
    <lineage>
        <taxon>Bacteria</taxon>
        <taxon>Pseudomonadati</taxon>
        <taxon>Pseudomonadota</taxon>
        <taxon>Alphaproteobacteria</taxon>
        <taxon>Rhodospirillales</taxon>
        <taxon>Rhodospirillaceae</taxon>
        <taxon>Hwanghaeella</taxon>
    </lineage>
</organism>
<dbReference type="OrthoDB" id="7353076at2"/>
<evidence type="ECO:0008006" key="3">
    <source>
        <dbReference type="Google" id="ProtNLM"/>
    </source>
</evidence>
<name>A0A3S2VQ06_9PROT</name>
<accession>A0A3S2VQ06</accession>
<reference evidence="2" key="1">
    <citation type="submission" date="2019-01" db="EMBL/GenBank/DDBJ databases">
        <title>Gri0909 isolated from a small marine red alga.</title>
        <authorList>
            <person name="Kim J."/>
            <person name="Jeong S.E."/>
            <person name="Jeon C.O."/>
        </authorList>
    </citation>
    <scope>NUCLEOTIDE SEQUENCE [LARGE SCALE GENOMIC DNA]</scope>
    <source>
        <strain evidence="2">Gri0909</strain>
    </source>
</reference>
<evidence type="ECO:0000313" key="2">
    <source>
        <dbReference type="Proteomes" id="UP000287447"/>
    </source>
</evidence>
<proteinExistence type="predicted"/>
<dbReference type="AlphaFoldDB" id="A0A3S2VQ06"/>
<sequence length="492" mass="56200">MTEASDLAPVKPKSILVFSHSELSGVLSDFLKGFKSDGAKVTLVCKNQQEVHHYEQTYGTLFDAIETTTFRYDSLLEPLEAPQEWIDRAKALEHELGFRFTHLLLDDRHLGTGFLAAGTNYRETRWSRAATYPKALRAYVSFVEFFKGLLQKHDVDLVLQPNKSCCVAARGMGIAIRYFVSAGYEDYYYWTENEFMEHPTIAHAFEKATVQPDGPTITGHYKVYLDERAKMIRRFSTSIMLKNMTHEFVRYFYYHLRRYEKRKGLVLKAQLREHFDIWDHFRTLQRNATASLQDIENVPFVYFPLSVEPEVTLTRESPEFNHQPFAIQALAKELPAGTFLVVKEHLTSVGARPADFYKSLRKMPNVIFIDPMESGLKVMDKAAAVATINGTSGFEAAVKGIPLILFGMHANYRMLSHVKQITSWTDIGPALDWVFGTEPHDIGSYAERGKQYLQAVVDVAIDMHGTDLMGRVSPELLDKMRETFDASFQQQS</sequence>
<evidence type="ECO:0000313" key="1">
    <source>
        <dbReference type="EMBL" id="RVU36755.1"/>
    </source>
</evidence>
<dbReference type="GO" id="GO:0000271">
    <property type="term" value="P:polysaccharide biosynthetic process"/>
    <property type="evidence" value="ECO:0007669"/>
    <property type="project" value="InterPro"/>
</dbReference>